<dbReference type="Gene3D" id="3.40.50.1980">
    <property type="entry name" value="Nitrogenase molybdenum iron protein domain"/>
    <property type="match status" value="2"/>
</dbReference>
<dbReference type="KEGG" id="hmo:HM1_0767"/>
<dbReference type="AlphaFoldDB" id="B0TB60"/>
<name>B0TB60_HELMI</name>
<dbReference type="Pfam" id="PF01297">
    <property type="entry name" value="ZnuA"/>
    <property type="match status" value="1"/>
</dbReference>
<keyword evidence="2" id="KW-0813">Transport</keyword>
<keyword evidence="3" id="KW-0732">Signal</keyword>
<dbReference type="GO" id="GO:0030001">
    <property type="term" value="P:metal ion transport"/>
    <property type="evidence" value="ECO:0007669"/>
    <property type="project" value="InterPro"/>
</dbReference>
<evidence type="ECO:0000256" key="1">
    <source>
        <dbReference type="ARBA" id="ARBA00011028"/>
    </source>
</evidence>
<dbReference type="OrthoDB" id="9810636at2"/>
<proteinExistence type="inferred from homology"/>
<dbReference type="EMBL" id="CP000930">
    <property type="protein sequence ID" value="ABZ83787.1"/>
    <property type="molecule type" value="Genomic_DNA"/>
</dbReference>
<organism evidence="5 6">
    <name type="scientific">Heliobacterium modesticaldum (strain ATCC 51547 / Ice1)</name>
    <dbReference type="NCBI Taxonomy" id="498761"/>
    <lineage>
        <taxon>Bacteria</taxon>
        <taxon>Bacillati</taxon>
        <taxon>Bacillota</taxon>
        <taxon>Clostridia</taxon>
        <taxon>Eubacteriales</taxon>
        <taxon>Heliobacteriaceae</taxon>
        <taxon>Heliomicrobium</taxon>
    </lineage>
</organism>
<evidence type="ECO:0000256" key="3">
    <source>
        <dbReference type="ARBA" id="ARBA00022729"/>
    </source>
</evidence>
<dbReference type="eggNOG" id="COG0803">
    <property type="taxonomic scope" value="Bacteria"/>
</dbReference>
<dbReference type="CDD" id="cd01017">
    <property type="entry name" value="AdcA"/>
    <property type="match status" value="1"/>
</dbReference>
<evidence type="ECO:0000313" key="5">
    <source>
        <dbReference type="EMBL" id="ABZ83787.1"/>
    </source>
</evidence>
<evidence type="ECO:0000256" key="2">
    <source>
        <dbReference type="ARBA" id="ARBA00022448"/>
    </source>
</evidence>
<dbReference type="PANTHER" id="PTHR42953:SF3">
    <property type="entry name" value="HIGH-AFFINITY ZINC UPTAKE SYSTEM PROTEIN ZNUA"/>
    <property type="match status" value="1"/>
</dbReference>
<dbReference type="PROSITE" id="PS51257">
    <property type="entry name" value="PROKAR_LIPOPROTEIN"/>
    <property type="match status" value="1"/>
</dbReference>
<keyword evidence="6" id="KW-1185">Reference proteome</keyword>
<dbReference type="HOGENOM" id="CLU_016838_1_0_9"/>
<dbReference type="PRINTS" id="PR00691">
    <property type="entry name" value="ADHESINB"/>
</dbReference>
<dbReference type="InterPro" id="IPR006127">
    <property type="entry name" value="ZnuA-like"/>
</dbReference>
<dbReference type="InterPro" id="IPR050492">
    <property type="entry name" value="Bact_metal-bind_prot9"/>
</dbReference>
<evidence type="ECO:0000256" key="4">
    <source>
        <dbReference type="SAM" id="MobiDB-lite"/>
    </source>
</evidence>
<dbReference type="SUPFAM" id="SSF53807">
    <property type="entry name" value="Helical backbone' metal receptor"/>
    <property type="match status" value="1"/>
</dbReference>
<dbReference type="PANTHER" id="PTHR42953">
    <property type="entry name" value="HIGH-AFFINITY ZINC UPTAKE SYSTEM PROTEIN ZNUA-RELATED"/>
    <property type="match status" value="1"/>
</dbReference>
<protein>
    <submittedName>
        <fullName evidence="5">Zinc-binding lipoprotein adca</fullName>
    </submittedName>
</protein>
<dbReference type="STRING" id="498761.HM1_0767"/>
<feature type="compositionally biased region" description="Basic and acidic residues" evidence="4">
    <location>
        <begin position="153"/>
        <end position="174"/>
    </location>
</feature>
<dbReference type="GO" id="GO:0007155">
    <property type="term" value="P:cell adhesion"/>
    <property type="evidence" value="ECO:0007669"/>
    <property type="project" value="InterPro"/>
</dbReference>
<feature type="compositionally biased region" description="Basic and acidic residues" evidence="4">
    <location>
        <begin position="122"/>
        <end position="144"/>
    </location>
</feature>
<reference evidence="5 6" key="1">
    <citation type="journal article" date="2008" name="J. Bacteriol.">
        <title>The genome of Heliobacterium modesticaldum, a phototrophic representative of the Firmicutes containing the simplest photosynthetic apparatus.</title>
        <authorList>
            <person name="Sattley W.M."/>
            <person name="Madigan M.T."/>
            <person name="Swingley W.D."/>
            <person name="Cheung P.C."/>
            <person name="Clocksin K.M."/>
            <person name="Conrad A.L."/>
            <person name="Dejesa L.C."/>
            <person name="Honchak B.M."/>
            <person name="Jung D.O."/>
            <person name="Karbach L.E."/>
            <person name="Kurdoglu A."/>
            <person name="Lahiri S."/>
            <person name="Mastrian S.D."/>
            <person name="Page L.E."/>
            <person name="Taylor H.L."/>
            <person name="Wang Z.T."/>
            <person name="Raymond J."/>
            <person name="Chen M."/>
            <person name="Blankenship R.E."/>
            <person name="Touchman J.W."/>
        </authorList>
    </citation>
    <scope>NUCLEOTIDE SEQUENCE [LARGE SCALE GENOMIC DNA]</scope>
    <source>
        <strain evidence="6">ATCC 51547 / Ice1</strain>
    </source>
</reference>
<feature type="region of interest" description="Disordered" evidence="4">
    <location>
        <begin position="122"/>
        <end position="174"/>
    </location>
</feature>
<dbReference type="RefSeq" id="WP_012282309.1">
    <property type="nucleotide sequence ID" value="NC_010337.2"/>
</dbReference>
<gene>
    <name evidence="5" type="primary">adcA</name>
    <name evidence="5" type="ORF">HM1_0767</name>
</gene>
<comment type="similarity">
    <text evidence="1">Belongs to the bacterial solute-binding protein 9 family.</text>
</comment>
<dbReference type="GO" id="GO:0046872">
    <property type="term" value="F:metal ion binding"/>
    <property type="evidence" value="ECO:0007669"/>
    <property type="project" value="InterPro"/>
</dbReference>
<dbReference type="InterPro" id="IPR006129">
    <property type="entry name" value="AdhesinB"/>
</dbReference>
<keyword evidence="5" id="KW-0449">Lipoprotein</keyword>
<sequence length="346" mass="37770">MKKAVHIFGAGLLSLVLLAGCVSKGLVSKPNDTALAVNKLKVVTSIYPMYEFTRQVGGDKVDVVNLVPPGVEPHTWEPTPKDMEAIAKANLLVVNGGMESWLDKVMNSGSLKNVTVVEAGKGLERLPADEHDEEAHKADGHAEDDGHEEDDNKAEAHQEDAQEAGKEGHHHEYDPHFWVSPKQAKAEVENIKQGLIAADPANGEHYENNAKDYMDKLDALDQEFREGLAGVQKKAFIVTHRAFAYLARDYGLQQIGIMGVNPETEPTPKTMAQIADFAKAHQVKYIFFEALISPKLAEAIAKEAGAQTLVLNPLGGLTEEQLKAGKDYIAIQRENLSNLKKALNGE</sequence>
<accession>B0TB60</accession>
<evidence type="ECO:0000313" key="6">
    <source>
        <dbReference type="Proteomes" id="UP000008550"/>
    </source>
</evidence>
<dbReference type="Proteomes" id="UP000008550">
    <property type="component" value="Chromosome"/>
</dbReference>